<dbReference type="Proteomes" id="UP000184310">
    <property type="component" value="Unassembled WGS sequence"/>
</dbReference>
<sequence length="275" mass="31689">MQFDTKKLLNKTTSIILTLIIICFFEPTIGSILFTIYCTYKVYEYRSTIIAFIANTKYHGGRIQKALNYYRYAATIKNSNPKYITIYVYLELKCGSYEKAEEILNKILTERTFTGEDLFSVQMNKALIEWKKGELDNCIEILENIYNQDFKNRTLLETLGYMLIIKGDLQKALEFNTEALNFSDENVIISANLGEIYYKLGEKEKAEEILLPLAEQNLTFAEPYYYLALILNEKGEKENAIDLLNTALNLPESILTNLTTDQISETLENIEALNA</sequence>
<dbReference type="OrthoDB" id="369370at2"/>
<dbReference type="SMART" id="SM00028">
    <property type="entry name" value="TPR"/>
    <property type="match status" value="5"/>
</dbReference>
<dbReference type="STRING" id="1121302.SAMN02745163_02980"/>
<dbReference type="RefSeq" id="WP_072989407.1">
    <property type="nucleotide sequence ID" value="NZ_FQZB01000012.1"/>
</dbReference>
<keyword evidence="3" id="KW-0472">Membrane</keyword>
<feature type="transmembrane region" description="Helical" evidence="3">
    <location>
        <begin position="12"/>
        <end position="37"/>
    </location>
</feature>
<evidence type="ECO:0000256" key="2">
    <source>
        <dbReference type="ARBA" id="ARBA00038251"/>
    </source>
</evidence>
<keyword evidence="3" id="KW-1133">Transmembrane helix</keyword>
<name>A0A1M6NQP2_9CLOT</name>
<dbReference type="Pfam" id="PF14559">
    <property type="entry name" value="TPR_19"/>
    <property type="match status" value="1"/>
</dbReference>
<dbReference type="Pfam" id="PF13181">
    <property type="entry name" value="TPR_8"/>
    <property type="match status" value="1"/>
</dbReference>
<evidence type="ECO:0000256" key="3">
    <source>
        <dbReference type="SAM" id="Phobius"/>
    </source>
</evidence>
<comment type="similarity">
    <text evidence="2">Belongs to the YPP1 family.</text>
</comment>
<keyword evidence="5" id="KW-1185">Reference proteome</keyword>
<reference evidence="4 5" key="1">
    <citation type="submission" date="2016-11" db="EMBL/GenBank/DDBJ databases">
        <authorList>
            <person name="Jaros S."/>
            <person name="Januszkiewicz K."/>
            <person name="Wedrychowicz H."/>
        </authorList>
    </citation>
    <scope>NUCLEOTIDE SEQUENCE [LARGE SCALE GENOMIC DNA]</scope>
    <source>
        <strain evidence="4 5">DSM 21758</strain>
    </source>
</reference>
<gene>
    <name evidence="4" type="ORF">SAMN02745163_02980</name>
</gene>
<comment type="function">
    <text evidence="1">Involved in endocytosis.</text>
</comment>
<evidence type="ECO:0000313" key="5">
    <source>
        <dbReference type="Proteomes" id="UP000184310"/>
    </source>
</evidence>
<dbReference type="InterPro" id="IPR019734">
    <property type="entry name" value="TPR_rpt"/>
</dbReference>
<dbReference type="PANTHER" id="PTHR23083:SF464">
    <property type="entry name" value="TETRATRICOPEPTIDE REPEAT DOMAIN 7, ISOFORM A"/>
    <property type="match status" value="1"/>
</dbReference>
<organism evidence="4 5">
    <name type="scientific">Clostridium cavendishii DSM 21758</name>
    <dbReference type="NCBI Taxonomy" id="1121302"/>
    <lineage>
        <taxon>Bacteria</taxon>
        <taxon>Bacillati</taxon>
        <taxon>Bacillota</taxon>
        <taxon>Clostridia</taxon>
        <taxon>Eubacteriales</taxon>
        <taxon>Clostridiaceae</taxon>
        <taxon>Clostridium</taxon>
    </lineage>
</organism>
<proteinExistence type="inferred from homology"/>
<evidence type="ECO:0000256" key="1">
    <source>
        <dbReference type="ARBA" id="ARBA00002550"/>
    </source>
</evidence>
<protein>
    <submittedName>
        <fullName evidence="4">Tetratricopeptide repeat-containing protein</fullName>
    </submittedName>
</protein>
<keyword evidence="3" id="KW-0812">Transmembrane</keyword>
<evidence type="ECO:0000313" key="4">
    <source>
        <dbReference type="EMBL" id="SHJ97936.1"/>
    </source>
</evidence>
<dbReference type="InterPro" id="IPR011990">
    <property type="entry name" value="TPR-like_helical_dom_sf"/>
</dbReference>
<dbReference type="AlphaFoldDB" id="A0A1M6NQP2"/>
<dbReference type="EMBL" id="FQZB01000012">
    <property type="protein sequence ID" value="SHJ97936.1"/>
    <property type="molecule type" value="Genomic_DNA"/>
</dbReference>
<dbReference type="Gene3D" id="1.25.40.10">
    <property type="entry name" value="Tetratricopeptide repeat domain"/>
    <property type="match status" value="1"/>
</dbReference>
<dbReference type="PANTHER" id="PTHR23083">
    <property type="entry name" value="TETRATRICOPEPTIDE REPEAT PROTEIN, TPR"/>
    <property type="match status" value="1"/>
</dbReference>
<dbReference type="InterPro" id="IPR051722">
    <property type="entry name" value="Endocytosis_PI4K-reg_protein"/>
</dbReference>
<accession>A0A1M6NQP2</accession>
<dbReference type="SUPFAM" id="SSF81901">
    <property type="entry name" value="HCP-like"/>
    <property type="match status" value="1"/>
</dbReference>